<sequence length="168" mass="19842">MEELKTTTEIISGISAVIGLFFVGFQLHSGERLAKAQFINELARDIDSHRKTESHLDREGKWYEPNEPNATFSQQDKELLEKYLNFFERVKFILDTKVIDIKTIDCLFAYSFFNLVHNPNVQQEILLSPPLRSYYESIFSLYDTWIEYRKGKDIPRKRFTLPPSIKRK</sequence>
<organism evidence="2 3">
    <name type="scientific">Crocosphaera watsonii WH 8501</name>
    <dbReference type="NCBI Taxonomy" id="165597"/>
    <lineage>
        <taxon>Bacteria</taxon>
        <taxon>Bacillati</taxon>
        <taxon>Cyanobacteriota</taxon>
        <taxon>Cyanophyceae</taxon>
        <taxon>Oscillatoriophycideae</taxon>
        <taxon>Chroococcales</taxon>
        <taxon>Aphanothecaceae</taxon>
        <taxon>Crocosphaera</taxon>
    </lineage>
</organism>
<evidence type="ECO:0000256" key="1">
    <source>
        <dbReference type="SAM" id="Phobius"/>
    </source>
</evidence>
<accession>Q4BV99</accession>
<dbReference type="RefSeq" id="WP_007308354.1">
    <property type="nucleotide sequence ID" value="NZ_AADV02000221.1"/>
</dbReference>
<keyword evidence="1" id="KW-0812">Transmembrane</keyword>
<evidence type="ECO:0008006" key="4">
    <source>
        <dbReference type="Google" id="ProtNLM"/>
    </source>
</evidence>
<dbReference type="Proteomes" id="UP000003922">
    <property type="component" value="Unassembled WGS sequence"/>
</dbReference>
<comment type="caution">
    <text evidence="2">The sequence shown here is derived from an EMBL/GenBank/DDBJ whole genome shotgun (WGS) entry which is preliminary data.</text>
</comment>
<reference evidence="2" key="1">
    <citation type="submission" date="2004-02" db="EMBL/GenBank/DDBJ databases">
        <authorList>
            <consortium name="DOE Joint Genome Institute"/>
        </authorList>
    </citation>
    <scope>NUCLEOTIDE SEQUENCE [LARGE SCALE GENOMIC DNA]</scope>
    <source>
        <strain evidence="2">WH 8501</strain>
    </source>
</reference>
<feature type="transmembrane region" description="Helical" evidence="1">
    <location>
        <begin position="6"/>
        <end position="25"/>
    </location>
</feature>
<dbReference type="EMBL" id="AADV02000221">
    <property type="protein sequence ID" value="EAM47829.1"/>
    <property type="molecule type" value="Genomic_DNA"/>
</dbReference>
<gene>
    <name evidence="2" type="ORF">CwatDRAFT_0465</name>
</gene>
<evidence type="ECO:0000313" key="3">
    <source>
        <dbReference type="Proteomes" id="UP000003922"/>
    </source>
</evidence>
<protein>
    <recommendedName>
        <fullName evidence="4">DUF4760 domain-containing protein</fullName>
    </recommendedName>
</protein>
<name>Q4BV99_CROWT</name>
<dbReference type="AlphaFoldDB" id="Q4BV99"/>
<keyword evidence="1" id="KW-0472">Membrane</keyword>
<dbReference type="KEGG" id="cwa:CwatDRAFT_0465"/>
<evidence type="ECO:0000313" key="2">
    <source>
        <dbReference type="EMBL" id="EAM47829.1"/>
    </source>
</evidence>
<proteinExistence type="predicted"/>
<keyword evidence="3" id="KW-1185">Reference proteome</keyword>
<reference evidence="2" key="2">
    <citation type="submission" date="2005-06" db="EMBL/GenBank/DDBJ databases">
        <title>Sequencing of the draft genome and assembly of Crocosphaera watsonii WH 8501.</title>
        <authorList>
            <consortium name="US DOE Joint Genome Institute (JGI-PGF)"/>
            <person name="Copeland A."/>
            <person name="Lucas S."/>
            <person name="Lapidus A."/>
            <person name="Barry K."/>
            <person name="Detter C."/>
            <person name="Glavina T."/>
            <person name="Hammon N."/>
            <person name="Israni S."/>
            <person name="Pitluck S."/>
            <person name="Richardson P."/>
        </authorList>
    </citation>
    <scope>NUCLEOTIDE SEQUENCE [LARGE SCALE GENOMIC DNA]</scope>
    <source>
        <strain evidence="2">WH 8501</strain>
    </source>
</reference>
<keyword evidence="1" id="KW-1133">Transmembrane helix</keyword>
<reference evidence="2" key="3">
    <citation type="submission" date="2016-12" db="EMBL/GenBank/DDBJ databases">
        <title>Annotation of the draft genome assembly of Crocosphaera watsonii WH 8501.</title>
        <authorList>
            <consortium name="US DOE Joint Genome Institute (JGI-ORNL)"/>
            <person name="Larimer F."/>
            <person name="Land M."/>
        </authorList>
    </citation>
    <scope>NUCLEOTIDE SEQUENCE</scope>
    <source>
        <strain evidence="2">WH 8501</strain>
    </source>
</reference>